<dbReference type="EMBL" id="JBHRXI010000001">
    <property type="protein sequence ID" value="MFC3612452.1"/>
    <property type="molecule type" value="Genomic_DNA"/>
</dbReference>
<accession>A0ABV7TCE7</accession>
<gene>
    <name evidence="1" type="ORF">ACFORG_01655</name>
</gene>
<proteinExistence type="predicted"/>
<reference evidence="2" key="1">
    <citation type="journal article" date="2019" name="Int. J. Syst. Evol. Microbiol.">
        <title>The Global Catalogue of Microorganisms (GCM) 10K type strain sequencing project: providing services to taxonomists for standard genome sequencing and annotation.</title>
        <authorList>
            <consortium name="The Broad Institute Genomics Platform"/>
            <consortium name="The Broad Institute Genome Sequencing Center for Infectious Disease"/>
            <person name="Wu L."/>
            <person name="Ma J."/>
        </authorList>
    </citation>
    <scope>NUCLEOTIDE SEQUENCE [LARGE SCALE GENOMIC DNA]</scope>
    <source>
        <strain evidence="2">KCTC 42911</strain>
    </source>
</reference>
<evidence type="ECO:0000313" key="1">
    <source>
        <dbReference type="EMBL" id="MFC3612452.1"/>
    </source>
</evidence>
<evidence type="ECO:0000313" key="2">
    <source>
        <dbReference type="Proteomes" id="UP001595629"/>
    </source>
</evidence>
<comment type="caution">
    <text evidence="1">The sequence shown here is derived from an EMBL/GenBank/DDBJ whole genome shotgun (WGS) entry which is preliminary data.</text>
</comment>
<evidence type="ECO:0008006" key="3">
    <source>
        <dbReference type="Google" id="ProtNLM"/>
    </source>
</evidence>
<dbReference type="InterPro" id="IPR027417">
    <property type="entry name" value="P-loop_NTPase"/>
</dbReference>
<organism evidence="1 2">
    <name type="scientific">Lutimaribacter marinistellae</name>
    <dbReference type="NCBI Taxonomy" id="1820329"/>
    <lineage>
        <taxon>Bacteria</taxon>
        <taxon>Pseudomonadati</taxon>
        <taxon>Pseudomonadota</taxon>
        <taxon>Alphaproteobacteria</taxon>
        <taxon>Rhodobacterales</taxon>
        <taxon>Roseobacteraceae</taxon>
        <taxon>Lutimaribacter</taxon>
    </lineage>
</organism>
<name>A0ABV7TCE7_9RHOB</name>
<dbReference type="Proteomes" id="UP001595629">
    <property type="component" value="Unassembled WGS sequence"/>
</dbReference>
<sequence>MAKVILHIGTHKTATTTIQEKFREWAPELADRGIVYPRLNQIPGHHGLTALWSPVEDDMLLAQGPEAGFAEIVADYADSDFTVFLSSEEFSRAEPNGGVDYQDLRRRLDGFDEIQVVCVVRQQWQFIQSVYLELSKKTCPPRPPALLTPALKRGVFAGLWADYTLLLDRLEGAFGPENVTFMDFDTCRTSEHGVVGSMLRFLGLDPADPDLAAMLNGVSNISPPPLATWAASILSEPKLAPSWLLWRAENFLRQEYGPNSKHCLFTRAEFDRLKEHFDPLNEELQRRRAPYQPDFAMSPADRSKFGLFREDIGVTFWLQFCRNLAQDMLLQQEEVHGESH</sequence>
<keyword evidence="2" id="KW-1185">Reference proteome</keyword>
<dbReference type="Gene3D" id="3.40.50.300">
    <property type="entry name" value="P-loop containing nucleotide triphosphate hydrolases"/>
    <property type="match status" value="1"/>
</dbReference>
<dbReference type="SUPFAM" id="SSF52540">
    <property type="entry name" value="P-loop containing nucleoside triphosphate hydrolases"/>
    <property type="match status" value="1"/>
</dbReference>
<protein>
    <recommendedName>
        <fullName evidence="3">Sulfotransferase domain-containing protein</fullName>
    </recommendedName>
</protein>
<dbReference type="RefSeq" id="WP_386733635.1">
    <property type="nucleotide sequence ID" value="NZ_JBHRXI010000001.1"/>
</dbReference>